<organism evidence="4 5">
    <name type="scientific">Dyella choica</name>
    <dbReference type="NCBI Taxonomy" id="1927959"/>
    <lineage>
        <taxon>Bacteria</taxon>
        <taxon>Pseudomonadati</taxon>
        <taxon>Pseudomonadota</taxon>
        <taxon>Gammaproteobacteria</taxon>
        <taxon>Lysobacterales</taxon>
        <taxon>Rhodanobacteraceae</taxon>
        <taxon>Dyella</taxon>
    </lineage>
</organism>
<dbReference type="EMBL" id="RYYV01000008">
    <property type="protein sequence ID" value="RUL74970.1"/>
    <property type="molecule type" value="Genomic_DNA"/>
</dbReference>
<name>A0A432M625_9GAMM</name>
<reference evidence="4 5" key="1">
    <citation type="submission" date="2018-12" db="EMBL/GenBank/DDBJ databases">
        <title>Dyella dinghuensis sp. nov. DHOA06 and Dyella choica sp. nov. 4M-K27, isolated from forest soil.</title>
        <authorList>
            <person name="Qiu L.-H."/>
            <person name="Gao Z.-H."/>
        </authorList>
    </citation>
    <scope>NUCLEOTIDE SEQUENCE [LARGE SCALE GENOMIC DNA]</scope>
    <source>
        <strain evidence="4 5">4M-K27</strain>
    </source>
</reference>
<dbReference type="Gene3D" id="2.40.160.20">
    <property type="match status" value="1"/>
</dbReference>
<evidence type="ECO:0000256" key="2">
    <source>
        <dbReference type="SAM" id="MobiDB-lite"/>
    </source>
</evidence>
<protein>
    <submittedName>
        <fullName evidence="4">Porin family protein</fullName>
    </submittedName>
</protein>
<dbReference type="AlphaFoldDB" id="A0A432M625"/>
<dbReference type="InterPro" id="IPR011250">
    <property type="entry name" value="OMP/PagP_B-barrel"/>
</dbReference>
<keyword evidence="1" id="KW-0732">Signal</keyword>
<sequence length="290" mass="32016">MLTRPAPLPEVTREPSAALSWDPQNFAAAQQQNLNSNRRANHSEKFGSARTLQNCYIVSPARSFAPTSPSRRSLKKREKESPMNKLVLSAVVAAVALSPVLSQAAQTDAVAPATFGANINPNWQDNFFVAGQLGQTKYRTDFSHDKGTFQNVRFGWRWNGIVGPEIGYAYLGHPKTGNDIASLSVRTRALTAGVNAKYNFYNNWFVTGHAGYLRAQYKLDATLLGMNAKGTRYNDGLYAGLGVGYDLTRNFSLGLNYDNYRLNTDNGGGNFLDRKHVNVAAYSALVEYRF</sequence>
<comment type="caution">
    <text evidence="4">The sequence shown here is derived from an EMBL/GenBank/DDBJ whole genome shotgun (WGS) entry which is preliminary data.</text>
</comment>
<evidence type="ECO:0000313" key="4">
    <source>
        <dbReference type="EMBL" id="RUL74970.1"/>
    </source>
</evidence>
<dbReference type="Pfam" id="PF13505">
    <property type="entry name" value="OMP_b-brl"/>
    <property type="match status" value="1"/>
</dbReference>
<accession>A0A432M625</accession>
<proteinExistence type="predicted"/>
<dbReference type="Proteomes" id="UP000274358">
    <property type="component" value="Unassembled WGS sequence"/>
</dbReference>
<feature type="region of interest" description="Disordered" evidence="2">
    <location>
        <begin position="1"/>
        <end position="20"/>
    </location>
</feature>
<evidence type="ECO:0000259" key="3">
    <source>
        <dbReference type="Pfam" id="PF13505"/>
    </source>
</evidence>
<keyword evidence="5" id="KW-1185">Reference proteome</keyword>
<evidence type="ECO:0000256" key="1">
    <source>
        <dbReference type="ARBA" id="ARBA00022729"/>
    </source>
</evidence>
<dbReference type="SUPFAM" id="SSF56925">
    <property type="entry name" value="OMPA-like"/>
    <property type="match status" value="1"/>
</dbReference>
<dbReference type="InterPro" id="IPR027385">
    <property type="entry name" value="Beta-barrel_OMP"/>
</dbReference>
<gene>
    <name evidence="4" type="ORF">EKH80_12895</name>
</gene>
<evidence type="ECO:0000313" key="5">
    <source>
        <dbReference type="Proteomes" id="UP000274358"/>
    </source>
</evidence>
<feature type="domain" description="Outer membrane protein beta-barrel" evidence="3">
    <location>
        <begin position="94"/>
        <end position="290"/>
    </location>
</feature>